<keyword evidence="14" id="KW-1185">Reference proteome</keyword>
<evidence type="ECO:0000256" key="3">
    <source>
        <dbReference type="ARBA" id="ARBA00012239"/>
    </source>
</evidence>
<evidence type="ECO:0000256" key="11">
    <source>
        <dbReference type="SAM" id="MobiDB-lite"/>
    </source>
</evidence>
<evidence type="ECO:0000313" key="14">
    <source>
        <dbReference type="Proteomes" id="UP000199013"/>
    </source>
</evidence>
<dbReference type="EMBL" id="FLUV01001787">
    <property type="protein sequence ID" value="SBW24747.1"/>
    <property type="molecule type" value="Genomic_DNA"/>
</dbReference>
<accession>A0A1C3P4I0</accession>
<evidence type="ECO:0000256" key="2">
    <source>
        <dbReference type="ARBA" id="ARBA00006490"/>
    </source>
</evidence>
<dbReference type="GO" id="GO:0031071">
    <property type="term" value="F:cysteine desulfurase activity"/>
    <property type="evidence" value="ECO:0007669"/>
    <property type="project" value="UniProtKB-EC"/>
</dbReference>
<dbReference type="PIRSF" id="PIRSF005572">
    <property type="entry name" value="NifS"/>
    <property type="match status" value="1"/>
</dbReference>
<feature type="domain" description="Aminotransferase class V" evidence="12">
    <location>
        <begin position="5"/>
        <end position="366"/>
    </location>
</feature>
<sequence length="400" mass="41496">MTAMIYCDYNATTPVDPRVLEAMLPLFSEDFANASSGHTAGRAVARLVEQARGQVAALVGAGRRNVVFTSGATEAANLAIRGVLAGAEPGRRRILVAATEHKAVLAAAQDAARIHGGSVGLIRVLRNGTPDLDHLASLLSRNVVLVAVMAANSETGAIADVRRACQLTHSAGALYLCDVTQAAGKIPVALEAQEIDLAVLSAHKIYGPKGVGALVASRPLQNRMTPLIVGGGQERGLRSGTVNSAGIVGFGRAAAIAAAELATDADRLRHLTALLHRLLAEKLTGVELNGPTVTRLPNTLNLRFAGADADAVMTSTPQVAVSAGSACKGSSTEPSHVLTAMGLDSTAALESLRFSLGRPTTEDEVHTAADHVVTAVDHVRSLHHRSRPSSRAHTPTRTRA</sequence>
<keyword evidence="5" id="KW-0479">Metal-binding</keyword>
<dbReference type="Gene3D" id="3.40.640.10">
    <property type="entry name" value="Type I PLP-dependent aspartate aminotransferase-like (Major domain)"/>
    <property type="match status" value="1"/>
</dbReference>
<evidence type="ECO:0000256" key="5">
    <source>
        <dbReference type="ARBA" id="ARBA00022723"/>
    </source>
</evidence>
<dbReference type="Pfam" id="PF00266">
    <property type="entry name" value="Aminotran_5"/>
    <property type="match status" value="1"/>
</dbReference>
<dbReference type="InterPro" id="IPR020578">
    <property type="entry name" value="Aminotrans_V_PyrdxlP_BS"/>
</dbReference>
<keyword evidence="7" id="KW-0408">Iron</keyword>
<dbReference type="SUPFAM" id="SSF53383">
    <property type="entry name" value="PLP-dependent transferases"/>
    <property type="match status" value="1"/>
</dbReference>
<comment type="cofactor">
    <cofactor evidence="1 10">
        <name>pyridoxal 5'-phosphate</name>
        <dbReference type="ChEBI" id="CHEBI:597326"/>
    </cofactor>
</comment>
<evidence type="ECO:0000256" key="4">
    <source>
        <dbReference type="ARBA" id="ARBA00022679"/>
    </source>
</evidence>
<dbReference type="PANTHER" id="PTHR11601">
    <property type="entry name" value="CYSTEINE DESULFURYLASE FAMILY MEMBER"/>
    <property type="match status" value="1"/>
</dbReference>
<keyword evidence="4 13" id="KW-0808">Transferase</keyword>
<dbReference type="EC" id="2.8.1.7" evidence="3"/>
<dbReference type="Proteomes" id="UP000199013">
    <property type="component" value="Unassembled WGS sequence"/>
</dbReference>
<dbReference type="Gene3D" id="3.90.1150.10">
    <property type="entry name" value="Aspartate Aminotransferase, domain 1"/>
    <property type="match status" value="1"/>
</dbReference>
<dbReference type="InterPro" id="IPR015421">
    <property type="entry name" value="PyrdxlP-dep_Trfase_major"/>
</dbReference>
<protein>
    <recommendedName>
        <fullName evidence="3">cysteine desulfurase</fullName>
        <ecNumber evidence="3">2.8.1.7</ecNumber>
    </recommendedName>
</protein>
<evidence type="ECO:0000259" key="12">
    <source>
        <dbReference type="Pfam" id="PF00266"/>
    </source>
</evidence>
<organism evidence="13 14">
    <name type="scientific">Candidatus Protofrankia californiensis</name>
    <dbReference type="NCBI Taxonomy" id="1839754"/>
    <lineage>
        <taxon>Bacteria</taxon>
        <taxon>Bacillati</taxon>
        <taxon>Actinomycetota</taxon>
        <taxon>Actinomycetes</taxon>
        <taxon>Frankiales</taxon>
        <taxon>Frankiaceae</taxon>
        <taxon>Protofrankia</taxon>
    </lineage>
</organism>
<dbReference type="InterPro" id="IPR000192">
    <property type="entry name" value="Aminotrans_V_dom"/>
</dbReference>
<dbReference type="Gene3D" id="1.10.260.50">
    <property type="match status" value="1"/>
</dbReference>
<dbReference type="InterPro" id="IPR016454">
    <property type="entry name" value="Cysteine_dSase"/>
</dbReference>
<dbReference type="PROSITE" id="PS00595">
    <property type="entry name" value="AA_TRANSFER_CLASS_5"/>
    <property type="match status" value="1"/>
</dbReference>
<dbReference type="InterPro" id="IPR015424">
    <property type="entry name" value="PyrdxlP-dep_Trfase"/>
</dbReference>
<evidence type="ECO:0000313" key="13">
    <source>
        <dbReference type="EMBL" id="SBW24747.1"/>
    </source>
</evidence>
<evidence type="ECO:0000256" key="10">
    <source>
        <dbReference type="RuleBase" id="RU004504"/>
    </source>
</evidence>
<reference evidence="14" key="1">
    <citation type="submission" date="2016-02" db="EMBL/GenBank/DDBJ databases">
        <authorList>
            <person name="Wibberg D."/>
        </authorList>
    </citation>
    <scope>NUCLEOTIDE SEQUENCE [LARGE SCALE GENOMIC DNA]</scope>
</reference>
<evidence type="ECO:0000256" key="7">
    <source>
        <dbReference type="ARBA" id="ARBA00023004"/>
    </source>
</evidence>
<dbReference type="AlphaFoldDB" id="A0A1C3P4I0"/>
<evidence type="ECO:0000256" key="9">
    <source>
        <dbReference type="ARBA" id="ARBA00050776"/>
    </source>
</evidence>
<gene>
    <name evidence="13" type="primary">nifS</name>
    <name evidence="13" type="ORF">FDG2_4283</name>
</gene>
<feature type="compositionally biased region" description="Basic residues" evidence="11">
    <location>
        <begin position="381"/>
        <end position="400"/>
    </location>
</feature>
<name>A0A1C3P4I0_9ACTN</name>
<comment type="similarity">
    <text evidence="2">Belongs to the class-V pyridoxal-phosphate-dependent aminotransferase family. NifS/IscS subfamily.</text>
</comment>
<proteinExistence type="inferred from homology"/>
<evidence type="ECO:0000256" key="1">
    <source>
        <dbReference type="ARBA" id="ARBA00001933"/>
    </source>
</evidence>
<keyword evidence="8" id="KW-0411">Iron-sulfur</keyword>
<feature type="region of interest" description="Disordered" evidence="11">
    <location>
        <begin position="379"/>
        <end position="400"/>
    </location>
</feature>
<dbReference type="GO" id="GO:0046872">
    <property type="term" value="F:metal ion binding"/>
    <property type="evidence" value="ECO:0007669"/>
    <property type="project" value="UniProtKB-KW"/>
</dbReference>
<dbReference type="InterPro" id="IPR015422">
    <property type="entry name" value="PyrdxlP-dep_Trfase_small"/>
</dbReference>
<keyword evidence="6" id="KW-0663">Pyridoxal phosphate</keyword>
<dbReference type="PANTHER" id="PTHR11601:SF34">
    <property type="entry name" value="CYSTEINE DESULFURASE"/>
    <property type="match status" value="1"/>
</dbReference>
<dbReference type="GO" id="GO:0051536">
    <property type="term" value="F:iron-sulfur cluster binding"/>
    <property type="evidence" value="ECO:0007669"/>
    <property type="project" value="UniProtKB-KW"/>
</dbReference>
<evidence type="ECO:0000256" key="6">
    <source>
        <dbReference type="ARBA" id="ARBA00022898"/>
    </source>
</evidence>
<comment type="catalytic activity">
    <reaction evidence="9">
        <text>(sulfur carrier)-H + L-cysteine = (sulfur carrier)-SH + L-alanine</text>
        <dbReference type="Rhea" id="RHEA:43892"/>
        <dbReference type="Rhea" id="RHEA-COMP:14737"/>
        <dbReference type="Rhea" id="RHEA-COMP:14739"/>
        <dbReference type="ChEBI" id="CHEBI:29917"/>
        <dbReference type="ChEBI" id="CHEBI:35235"/>
        <dbReference type="ChEBI" id="CHEBI:57972"/>
        <dbReference type="ChEBI" id="CHEBI:64428"/>
        <dbReference type="EC" id="2.8.1.7"/>
    </reaction>
</comment>
<evidence type="ECO:0000256" key="8">
    <source>
        <dbReference type="ARBA" id="ARBA00023014"/>
    </source>
</evidence>